<sequence length="87" mass="10247">MPFSLYLMRQMGRIRVCQELIEVFLVILILVPWTLIQELPTFSAKMASINWRQKQSESILYSGNNRVQRCLHIFNRTNSLGSNEFVK</sequence>
<protein>
    <submittedName>
        <fullName evidence="2">Uncharacterized protein</fullName>
    </submittedName>
</protein>
<accession>S4P144</accession>
<keyword evidence="1" id="KW-0812">Transmembrane</keyword>
<organism evidence="2">
    <name type="scientific">Pararge aegeria</name>
    <name type="common">speckled wood butterfly</name>
    <dbReference type="NCBI Taxonomy" id="116150"/>
    <lineage>
        <taxon>Eukaryota</taxon>
        <taxon>Metazoa</taxon>
        <taxon>Ecdysozoa</taxon>
        <taxon>Arthropoda</taxon>
        <taxon>Hexapoda</taxon>
        <taxon>Insecta</taxon>
        <taxon>Pterygota</taxon>
        <taxon>Neoptera</taxon>
        <taxon>Endopterygota</taxon>
        <taxon>Lepidoptera</taxon>
        <taxon>Glossata</taxon>
        <taxon>Ditrysia</taxon>
        <taxon>Papilionoidea</taxon>
        <taxon>Nymphalidae</taxon>
        <taxon>Satyrinae</taxon>
        <taxon>Satyrini</taxon>
        <taxon>Parargina</taxon>
        <taxon>Pararge</taxon>
    </lineage>
</organism>
<evidence type="ECO:0000256" key="1">
    <source>
        <dbReference type="SAM" id="Phobius"/>
    </source>
</evidence>
<name>S4P144_9NEOP</name>
<dbReference type="EMBL" id="GAIX01010667">
    <property type="protein sequence ID" value="JAA81893.1"/>
    <property type="molecule type" value="Transcribed_RNA"/>
</dbReference>
<proteinExistence type="predicted"/>
<evidence type="ECO:0000313" key="2">
    <source>
        <dbReference type="EMBL" id="JAA81893.1"/>
    </source>
</evidence>
<keyword evidence="1" id="KW-0472">Membrane</keyword>
<keyword evidence="1" id="KW-1133">Transmembrane helix</keyword>
<reference evidence="2" key="1">
    <citation type="journal article" date="2013" name="BMC Genomics">
        <title>Unscrambling butterfly oogenesis.</title>
        <authorList>
            <person name="Carter J.M."/>
            <person name="Baker S.C."/>
            <person name="Pink R."/>
            <person name="Carter D.R."/>
            <person name="Collins A."/>
            <person name="Tomlin J."/>
            <person name="Gibbs M."/>
            <person name="Breuker C.J."/>
        </authorList>
    </citation>
    <scope>NUCLEOTIDE SEQUENCE</scope>
    <source>
        <tissue evidence="2">Ovary</tissue>
    </source>
</reference>
<reference evidence="2" key="2">
    <citation type="submission" date="2013-05" db="EMBL/GenBank/DDBJ databases">
        <authorList>
            <person name="Carter J.-M."/>
            <person name="Baker S.C."/>
            <person name="Pink R."/>
            <person name="Carter D.R.F."/>
            <person name="Collins A."/>
            <person name="Tomlin J."/>
            <person name="Gibbs M."/>
            <person name="Breuker C.J."/>
        </authorList>
    </citation>
    <scope>NUCLEOTIDE SEQUENCE</scope>
    <source>
        <tissue evidence="2">Ovary</tissue>
    </source>
</reference>
<feature type="transmembrane region" description="Helical" evidence="1">
    <location>
        <begin position="20"/>
        <end position="36"/>
    </location>
</feature>
<dbReference type="AlphaFoldDB" id="S4P144"/>